<dbReference type="AlphaFoldDB" id="A0A1V0M4B7"/>
<proteinExistence type="predicted"/>
<protein>
    <submittedName>
        <fullName evidence="1">Uncharacterized protein</fullName>
    </submittedName>
</protein>
<evidence type="ECO:0000313" key="2">
    <source>
        <dbReference type="EMBL" id="PHM51505.1"/>
    </source>
</evidence>
<keyword evidence="1" id="KW-0614">Plasmid</keyword>
<geneLocation type="plasmid" evidence="1">
    <name>unnamed2</name>
</geneLocation>
<accession>A0A1V0M4B7</accession>
<organism evidence="1">
    <name type="scientific">Xenorhabdus hominickii</name>
    <dbReference type="NCBI Taxonomy" id="351679"/>
    <lineage>
        <taxon>Bacteria</taxon>
        <taxon>Pseudomonadati</taxon>
        <taxon>Pseudomonadota</taxon>
        <taxon>Gammaproteobacteria</taxon>
        <taxon>Enterobacterales</taxon>
        <taxon>Morganellaceae</taxon>
        <taxon>Xenorhabdus</taxon>
    </lineage>
</organism>
<evidence type="ECO:0000313" key="3">
    <source>
        <dbReference type="Proteomes" id="UP000225433"/>
    </source>
</evidence>
<dbReference type="EMBL" id="KX517799">
    <property type="protein sequence ID" value="ARD69707.1"/>
    <property type="molecule type" value="Genomic_DNA"/>
</dbReference>
<name>A0A1V0M4B7_XENHO</name>
<dbReference type="Proteomes" id="UP000225433">
    <property type="component" value="Unassembled WGS sequence"/>
</dbReference>
<sequence length="44" mass="4918">MSQEAKAGAKFLGYSFAQKFCTRVIYPCWITNLGYVFSTSEGSE</sequence>
<dbReference type="EMBL" id="NJAI01000017">
    <property type="protein sequence ID" value="PHM51505.1"/>
    <property type="molecule type" value="Genomic_DNA"/>
</dbReference>
<reference evidence="1" key="1">
    <citation type="journal article" date="2017" name="J. Invertebr. Pathol.">
        <title>Identification and bacterial characteristics of Xenorhabdus hominickii ANU101 from an entomopathogenic nematode, Steinernema monticolum.</title>
        <authorList>
            <person name="Park Y."/>
            <person name="Kang S."/>
            <person name="Sadekuzzaman M."/>
            <person name="Kim H."/>
            <person name="Jung J.K."/>
            <person name="Kim Y."/>
        </authorList>
    </citation>
    <scope>NUCLEOTIDE SEQUENCE</scope>
    <source>
        <strain evidence="1">ANU101</strain>
        <plasmid evidence="1">unnamed2</plasmid>
    </source>
</reference>
<gene>
    <name evidence="2" type="ORF">Xhom_04903</name>
</gene>
<reference evidence="2 3" key="2">
    <citation type="journal article" date="2017" name="Nat. Microbiol.">
        <title>Natural product diversity associated with the nematode symbionts Photorhabdus and Xenorhabdus.</title>
        <authorList>
            <person name="Tobias N.J."/>
            <person name="Wolff H."/>
            <person name="Djahanschiri B."/>
            <person name="Grundmann F."/>
            <person name="Kronenwerth M."/>
            <person name="Shi Y.M."/>
            <person name="Simonyi S."/>
            <person name="Grun P."/>
            <person name="Shapiro-Ilan D."/>
            <person name="Pidot S.J."/>
            <person name="Stinear T.P."/>
            <person name="Ebersberger I."/>
            <person name="Bode H.B."/>
        </authorList>
    </citation>
    <scope>NUCLEOTIDE SEQUENCE [LARGE SCALE GENOMIC DNA]</scope>
    <source>
        <strain evidence="2 3">DSM 17903</strain>
    </source>
</reference>
<evidence type="ECO:0000313" key="1">
    <source>
        <dbReference type="EMBL" id="ARD69707.1"/>
    </source>
</evidence>